<sequence>MKLQARTVLFYGIISLIIFEAFNSFGLRNSVFKLLKYLITLIVFLICANDIKNDLKEKKSLDYIFELKRIAIVLVVFFSISIFKVYQVKVFTYKTIEELMQLTIPFVYTFFIINFMSLEDIMKLMKYVLGLSLIAYVLSIGLDKFTIANFLSISFFNSYSPFESADFAEISSSLSAFFIYYRKKSPKAAIISFIFCFLVFKRMLLLQLFVLAFISILNLSDKKVNNIVMWGTKFFFIISTFFFYFLLKQENSWLFNKYTGMDIGDFTMGRVYRLWYPLKEYVSYGFGSTSNVLGHNLELDLIKILIEIGVIGLIIFICCYLDLARNNFYSFVIMGGIFGNLLFASCLTSTVGWIFRLICIAAIFYKRDELNCNEDENTEYIGNEYI</sequence>
<feature type="transmembrane region" description="Helical" evidence="1">
    <location>
        <begin position="188"/>
        <end position="215"/>
    </location>
</feature>
<gene>
    <name evidence="2" type="ORF">H9660_15035</name>
</gene>
<evidence type="ECO:0000313" key="2">
    <source>
        <dbReference type="EMBL" id="MBD7916457.1"/>
    </source>
</evidence>
<dbReference type="Proteomes" id="UP000640335">
    <property type="component" value="Unassembled WGS sequence"/>
</dbReference>
<reference evidence="2 3" key="1">
    <citation type="submission" date="2020-08" db="EMBL/GenBank/DDBJ databases">
        <title>A Genomic Blueprint of the Chicken Gut Microbiome.</title>
        <authorList>
            <person name="Gilroy R."/>
            <person name="Ravi A."/>
            <person name="Getino M."/>
            <person name="Pursley I."/>
            <person name="Horton D.L."/>
            <person name="Alikhan N.-F."/>
            <person name="Baker D."/>
            <person name="Gharbi K."/>
            <person name="Hall N."/>
            <person name="Watson M."/>
            <person name="Adriaenssens E.M."/>
            <person name="Foster-Nyarko E."/>
            <person name="Jarju S."/>
            <person name="Secka A."/>
            <person name="Antonio M."/>
            <person name="Oren A."/>
            <person name="Chaudhuri R."/>
            <person name="La Ragione R.M."/>
            <person name="Hildebrand F."/>
            <person name="Pallen M.J."/>
        </authorList>
    </citation>
    <scope>NUCLEOTIDE SEQUENCE [LARGE SCALE GENOMIC DNA]</scope>
    <source>
        <strain evidence="2 3">Sa3CUN1</strain>
    </source>
</reference>
<feature type="transmembrane region" description="Helical" evidence="1">
    <location>
        <begin position="70"/>
        <end position="87"/>
    </location>
</feature>
<feature type="transmembrane region" description="Helical" evidence="1">
    <location>
        <begin position="124"/>
        <end position="142"/>
    </location>
</feature>
<keyword evidence="3" id="KW-1185">Reference proteome</keyword>
<dbReference type="RefSeq" id="WP_191751199.1">
    <property type="nucleotide sequence ID" value="NZ_JACSQZ010000084.1"/>
</dbReference>
<feature type="transmembrane region" description="Helical" evidence="1">
    <location>
        <begin position="304"/>
        <end position="323"/>
    </location>
</feature>
<feature type="transmembrane region" description="Helical" evidence="1">
    <location>
        <begin position="7"/>
        <end position="25"/>
    </location>
</feature>
<name>A0ABR8Q7P7_9CLOT</name>
<accession>A0ABR8Q7P7</accession>
<feature type="transmembrane region" description="Helical" evidence="1">
    <location>
        <begin position="227"/>
        <end position="247"/>
    </location>
</feature>
<keyword evidence="1" id="KW-1133">Transmembrane helix</keyword>
<keyword evidence="1" id="KW-0472">Membrane</keyword>
<evidence type="ECO:0000256" key="1">
    <source>
        <dbReference type="SAM" id="Phobius"/>
    </source>
</evidence>
<dbReference type="EMBL" id="JACSQZ010000084">
    <property type="protein sequence ID" value="MBD7916457.1"/>
    <property type="molecule type" value="Genomic_DNA"/>
</dbReference>
<comment type="caution">
    <text evidence="2">The sequence shown here is derived from an EMBL/GenBank/DDBJ whole genome shotgun (WGS) entry which is preliminary data.</text>
</comment>
<proteinExistence type="predicted"/>
<protein>
    <submittedName>
        <fullName evidence="2">Uncharacterized protein</fullName>
    </submittedName>
</protein>
<feature type="transmembrane region" description="Helical" evidence="1">
    <location>
        <begin position="99"/>
        <end position="117"/>
    </location>
</feature>
<feature type="transmembrane region" description="Helical" evidence="1">
    <location>
        <begin position="329"/>
        <end position="358"/>
    </location>
</feature>
<organism evidence="2 3">
    <name type="scientific">Clostridium gallinarum</name>
    <dbReference type="NCBI Taxonomy" id="2762246"/>
    <lineage>
        <taxon>Bacteria</taxon>
        <taxon>Bacillati</taxon>
        <taxon>Bacillota</taxon>
        <taxon>Clostridia</taxon>
        <taxon>Eubacteriales</taxon>
        <taxon>Clostridiaceae</taxon>
        <taxon>Clostridium</taxon>
    </lineage>
</organism>
<evidence type="ECO:0000313" key="3">
    <source>
        <dbReference type="Proteomes" id="UP000640335"/>
    </source>
</evidence>
<keyword evidence="1" id="KW-0812">Transmembrane</keyword>
<feature type="transmembrane region" description="Helical" evidence="1">
    <location>
        <begin position="31"/>
        <end position="49"/>
    </location>
</feature>